<reference evidence="13 14" key="1">
    <citation type="submission" date="2024-02" db="EMBL/GenBank/DDBJ databases">
        <title>Deinococcus carri NBRC 110142.</title>
        <authorList>
            <person name="Ichikawa N."/>
            <person name="Katano-Makiyama Y."/>
            <person name="Hidaka K."/>
        </authorList>
    </citation>
    <scope>NUCLEOTIDE SEQUENCE [LARGE SCALE GENOMIC DNA]</scope>
    <source>
        <strain evidence="13 14">NBRC 110142</strain>
    </source>
</reference>
<dbReference type="PANTHER" id="PTHR42801">
    <property type="entry name" value="THIOREDOXIN-DEPENDENT PEROXIDE REDUCTASE"/>
    <property type="match status" value="1"/>
</dbReference>
<evidence type="ECO:0000256" key="9">
    <source>
        <dbReference type="ARBA" id="ARBA00032824"/>
    </source>
</evidence>
<dbReference type="PIRSF" id="PIRSF000239">
    <property type="entry name" value="AHPC"/>
    <property type="match status" value="1"/>
</dbReference>
<dbReference type="CDD" id="cd03017">
    <property type="entry name" value="PRX_BCP"/>
    <property type="match status" value="1"/>
</dbReference>
<dbReference type="InterPro" id="IPR024706">
    <property type="entry name" value="Peroxiredoxin_AhpC-typ"/>
</dbReference>
<evidence type="ECO:0000256" key="11">
    <source>
        <dbReference type="ARBA" id="ARBA00049091"/>
    </source>
</evidence>
<dbReference type="EMBL" id="BAABRP010000001">
    <property type="protein sequence ID" value="GAA5511996.1"/>
    <property type="molecule type" value="Genomic_DNA"/>
</dbReference>
<evidence type="ECO:0000259" key="12">
    <source>
        <dbReference type="PROSITE" id="PS51352"/>
    </source>
</evidence>
<keyword evidence="7" id="KW-1015">Disulfide bond</keyword>
<feature type="domain" description="Thioredoxin" evidence="12">
    <location>
        <begin position="6"/>
        <end position="155"/>
    </location>
</feature>
<evidence type="ECO:0000256" key="1">
    <source>
        <dbReference type="ARBA" id="ARBA00003330"/>
    </source>
</evidence>
<evidence type="ECO:0000256" key="3">
    <source>
        <dbReference type="ARBA" id="ARBA00013017"/>
    </source>
</evidence>
<evidence type="ECO:0000256" key="2">
    <source>
        <dbReference type="ARBA" id="ARBA00011245"/>
    </source>
</evidence>
<dbReference type="InterPro" id="IPR013766">
    <property type="entry name" value="Thioredoxin_domain"/>
</dbReference>
<keyword evidence="14" id="KW-1185">Reference proteome</keyword>
<dbReference type="SUPFAM" id="SSF52833">
    <property type="entry name" value="Thioredoxin-like"/>
    <property type="match status" value="1"/>
</dbReference>
<dbReference type="Pfam" id="PF00578">
    <property type="entry name" value="AhpC-TSA"/>
    <property type="match status" value="1"/>
</dbReference>
<protein>
    <recommendedName>
        <fullName evidence="3">thioredoxin-dependent peroxiredoxin</fullName>
        <ecNumber evidence="3">1.11.1.24</ecNumber>
    </recommendedName>
    <alternativeName>
        <fullName evidence="9">Thioredoxin peroxidase</fullName>
    </alternativeName>
</protein>
<keyword evidence="5" id="KW-0049">Antioxidant</keyword>
<keyword evidence="6" id="KW-0560">Oxidoreductase</keyword>
<evidence type="ECO:0000313" key="13">
    <source>
        <dbReference type="EMBL" id="GAA5511996.1"/>
    </source>
</evidence>
<evidence type="ECO:0000313" key="14">
    <source>
        <dbReference type="Proteomes" id="UP001401887"/>
    </source>
</evidence>
<evidence type="ECO:0000256" key="7">
    <source>
        <dbReference type="ARBA" id="ARBA00023157"/>
    </source>
</evidence>
<dbReference type="InterPro" id="IPR036249">
    <property type="entry name" value="Thioredoxin-like_sf"/>
</dbReference>
<comment type="similarity">
    <text evidence="10">Belongs to the peroxiredoxin family. BCP/PrxQ subfamily.</text>
</comment>
<sequence>MGRMSPRVGQPAPDFDARSDDGRRVRLADLRGRWVVLYFYPRANTPGCSLEARRFEAALPEFERLNAAVIGVSTDTEARQASFRDTCALSFPLIPDGERTLARTYGVMGGLGGLLGMAARQTFLIDPQGTLAHYWRSVNPATHAADVLRWLQQNA</sequence>
<keyword evidence="4" id="KW-0575">Peroxidase</keyword>
<evidence type="ECO:0000256" key="8">
    <source>
        <dbReference type="ARBA" id="ARBA00023284"/>
    </source>
</evidence>
<dbReference type="EC" id="1.11.1.24" evidence="3"/>
<gene>
    <name evidence="13" type="primary">bcp_1</name>
    <name evidence="13" type="ORF">Dcar01_00710</name>
</gene>
<dbReference type="InterPro" id="IPR000866">
    <property type="entry name" value="AhpC/TSA"/>
</dbReference>
<dbReference type="PROSITE" id="PS51352">
    <property type="entry name" value="THIOREDOXIN_2"/>
    <property type="match status" value="1"/>
</dbReference>
<dbReference type="PANTHER" id="PTHR42801:SF4">
    <property type="entry name" value="AHPC_TSA FAMILY PROTEIN"/>
    <property type="match status" value="1"/>
</dbReference>
<accession>A0ABP9W3R0</accession>
<dbReference type="Proteomes" id="UP001401887">
    <property type="component" value="Unassembled WGS sequence"/>
</dbReference>
<comment type="function">
    <text evidence="1">Thiol-specific peroxidase that catalyzes the reduction of hydrogen peroxide and organic hydroperoxides to water and alcohols, respectively. Plays a role in cell protection against oxidative stress by detoxifying peroxides and as sensor of hydrogen peroxide-mediated signaling events.</text>
</comment>
<comment type="caution">
    <text evidence="13">The sequence shown here is derived from an EMBL/GenBank/DDBJ whole genome shotgun (WGS) entry which is preliminary data.</text>
</comment>
<comment type="subunit">
    <text evidence="2">Monomer.</text>
</comment>
<dbReference type="InterPro" id="IPR050924">
    <property type="entry name" value="Peroxiredoxin_BCP/PrxQ"/>
</dbReference>
<dbReference type="Gene3D" id="3.40.30.10">
    <property type="entry name" value="Glutaredoxin"/>
    <property type="match status" value="1"/>
</dbReference>
<keyword evidence="8" id="KW-0676">Redox-active center</keyword>
<evidence type="ECO:0000256" key="6">
    <source>
        <dbReference type="ARBA" id="ARBA00023002"/>
    </source>
</evidence>
<evidence type="ECO:0000256" key="5">
    <source>
        <dbReference type="ARBA" id="ARBA00022862"/>
    </source>
</evidence>
<evidence type="ECO:0000256" key="4">
    <source>
        <dbReference type="ARBA" id="ARBA00022559"/>
    </source>
</evidence>
<proteinExistence type="inferred from homology"/>
<name>A0ABP9W3R0_9DEIO</name>
<evidence type="ECO:0000256" key="10">
    <source>
        <dbReference type="ARBA" id="ARBA00038489"/>
    </source>
</evidence>
<organism evidence="13 14">
    <name type="scientific">Deinococcus carri</name>
    <dbReference type="NCBI Taxonomy" id="1211323"/>
    <lineage>
        <taxon>Bacteria</taxon>
        <taxon>Thermotogati</taxon>
        <taxon>Deinococcota</taxon>
        <taxon>Deinococci</taxon>
        <taxon>Deinococcales</taxon>
        <taxon>Deinococcaceae</taxon>
        <taxon>Deinococcus</taxon>
    </lineage>
</organism>
<comment type="catalytic activity">
    <reaction evidence="11">
        <text>a hydroperoxide + [thioredoxin]-dithiol = an alcohol + [thioredoxin]-disulfide + H2O</text>
        <dbReference type="Rhea" id="RHEA:62620"/>
        <dbReference type="Rhea" id="RHEA-COMP:10698"/>
        <dbReference type="Rhea" id="RHEA-COMP:10700"/>
        <dbReference type="ChEBI" id="CHEBI:15377"/>
        <dbReference type="ChEBI" id="CHEBI:29950"/>
        <dbReference type="ChEBI" id="CHEBI:30879"/>
        <dbReference type="ChEBI" id="CHEBI:35924"/>
        <dbReference type="ChEBI" id="CHEBI:50058"/>
        <dbReference type="EC" id="1.11.1.24"/>
    </reaction>
</comment>